<evidence type="ECO:0000313" key="2">
    <source>
        <dbReference type="Proteomes" id="UP000050525"/>
    </source>
</evidence>
<name>A0A151ME04_ALLMI</name>
<accession>A0A151ME04</accession>
<reference evidence="1 2" key="1">
    <citation type="journal article" date="2012" name="Genome Biol.">
        <title>Sequencing three crocodilian genomes to illuminate the evolution of archosaurs and amniotes.</title>
        <authorList>
            <person name="St John J.A."/>
            <person name="Braun E.L."/>
            <person name="Isberg S.R."/>
            <person name="Miles L.G."/>
            <person name="Chong A.Y."/>
            <person name="Gongora J."/>
            <person name="Dalzell P."/>
            <person name="Moran C."/>
            <person name="Bed'hom B."/>
            <person name="Abzhanov A."/>
            <person name="Burgess S.C."/>
            <person name="Cooksey A.M."/>
            <person name="Castoe T.A."/>
            <person name="Crawford N.G."/>
            <person name="Densmore L.D."/>
            <person name="Drew J.C."/>
            <person name="Edwards S.V."/>
            <person name="Faircloth B.C."/>
            <person name="Fujita M.K."/>
            <person name="Greenwold M.J."/>
            <person name="Hoffmann F.G."/>
            <person name="Howard J.M."/>
            <person name="Iguchi T."/>
            <person name="Janes D.E."/>
            <person name="Khan S.Y."/>
            <person name="Kohno S."/>
            <person name="de Koning A.J."/>
            <person name="Lance S.L."/>
            <person name="McCarthy F.M."/>
            <person name="McCormack J.E."/>
            <person name="Merchant M.E."/>
            <person name="Peterson D.G."/>
            <person name="Pollock D.D."/>
            <person name="Pourmand N."/>
            <person name="Raney B.J."/>
            <person name="Roessler K.A."/>
            <person name="Sanford J.R."/>
            <person name="Sawyer R.H."/>
            <person name="Schmidt C.J."/>
            <person name="Triplett E.W."/>
            <person name="Tuberville T.D."/>
            <person name="Venegas-Anaya M."/>
            <person name="Howard J.T."/>
            <person name="Jarvis E.D."/>
            <person name="Guillette L.J.Jr."/>
            <person name="Glenn T.C."/>
            <person name="Green R.E."/>
            <person name="Ray D.A."/>
        </authorList>
    </citation>
    <scope>NUCLEOTIDE SEQUENCE [LARGE SCALE GENOMIC DNA]</scope>
    <source>
        <strain evidence="1">KSC_2009_1</strain>
    </source>
</reference>
<gene>
    <name evidence="1" type="ORF">Y1Q_0003235</name>
</gene>
<sequence>MKEQENPVTSLVLNQLHPPLRAGPTDSGLLHHFAGSSQLTTRFLRCQRGSGRRMFILVSDCTHVKKRTEVLKLNAGERHQLTTGMHYQESFSLPSLYLTRKASTKVSWNMDCVDTWRIIQLSSEVVNFCLLNCLGSPILLQSLLQYYLRVPGEAWHKMQPV</sequence>
<dbReference type="Proteomes" id="UP000050525">
    <property type="component" value="Unassembled WGS sequence"/>
</dbReference>
<evidence type="ECO:0000313" key="1">
    <source>
        <dbReference type="EMBL" id="KYO22735.1"/>
    </source>
</evidence>
<organism evidence="1 2">
    <name type="scientific">Alligator mississippiensis</name>
    <name type="common">American alligator</name>
    <dbReference type="NCBI Taxonomy" id="8496"/>
    <lineage>
        <taxon>Eukaryota</taxon>
        <taxon>Metazoa</taxon>
        <taxon>Chordata</taxon>
        <taxon>Craniata</taxon>
        <taxon>Vertebrata</taxon>
        <taxon>Euteleostomi</taxon>
        <taxon>Archelosauria</taxon>
        <taxon>Archosauria</taxon>
        <taxon>Crocodylia</taxon>
        <taxon>Alligatoridae</taxon>
        <taxon>Alligatorinae</taxon>
        <taxon>Alligator</taxon>
    </lineage>
</organism>
<dbReference type="EMBL" id="AKHW03006231">
    <property type="protein sequence ID" value="KYO22735.1"/>
    <property type="molecule type" value="Genomic_DNA"/>
</dbReference>
<comment type="caution">
    <text evidence="1">The sequence shown here is derived from an EMBL/GenBank/DDBJ whole genome shotgun (WGS) entry which is preliminary data.</text>
</comment>
<proteinExistence type="predicted"/>
<protein>
    <submittedName>
        <fullName evidence="1">Uncharacterized protein</fullName>
    </submittedName>
</protein>
<dbReference type="AlphaFoldDB" id="A0A151ME04"/>
<keyword evidence="2" id="KW-1185">Reference proteome</keyword>